<dbReference type="Gene3D" id="3.30.160.60">
    <property type="entry name" value="Classic Zinc Finger"/>
    <property type="match status" value="1"/>
</dbReference>
<dbReference type="GO" id="GO:0008270">
    <property type="term" value="F:zinc ion binding"/>
    <property type="evidence" value="ECO:0007669"/>
    <property type="project" value="UniProtKB-KW"/>
</dbReference>
<dbReference type="InterPro" id="IPR013087">
    <property type="entry name" value="Znf_C2H2_type"/>
</dbReference>
<dbReference type="Pfam" id="PF13912">
    <property type="entry name" value="zf-C2H2_6"/>
    <property type="match status" value="1"/>
</dbReference>
<organism evidence="4 5">
    <name type="scientific">Botrytis elliptica</name>
    <dbReference type="NCBI Taxonomy" id="278938"/>
    <lineage>
        <taxon>Eukaryota</taxon>
        <taxon>Fungi</taxon>
        <taxon>Dikarya</taxon>
        <taxon>Ascomycota</taxon>
        <taxon>Pezizomycotina</taxon>
        <taxon>Leotiomycetes</taxon>
        <taxon>Helotiales</taxon>
        <taxon>Sclerotiniaceae</taxon>
        <taxon>Botrytis</taxon>
    </lineage>
</organism>
<dbReference type="Proteomes" id="UP000297229">
    <property type="component" value="Unassembled WGS sequence"/>
</dbReference>
<dbReference type="SUPFAM" id="SSF57667">
    <property type="entry name" value="beta-beta-alpha zinc fingers"/>
    <property type="match status" value="1"/>
</dbReference>
<dbReference type="PROSITE" id="PS50157">
    <property type="entry name" value="ZINC_FINGER_C2H2_2"/>
    <property type="match status" value="1"/>
</dbReference>
<feature type="compositionally biased region" description="Polar residues" evidence="2">
    <location>
        <begin position="41"/>
        <end position="63"/>
    </location>
</feature>
<dbReference type="AlphaFoldDB" id="A0A4Z1JJN4"/>
<comment type="caution">
    <text evidence="4">The sequence shown here is derived from an EMBL/GenBank/DDBJ whole genome shotgun (WGS) entry which is preliminary data.</text>
</comment>
<protein>
    <recommendedName>
        <fullName evidence="3">C2H2-type domain-containing protein</fullName>
    </recommendedName>
</protein>
<evidence type="ECO:0000256" key="2">
    <source>
        <dbReference type="SAM" id="MobiDB-lite"/>
    </source>
</evidence>
<name>A0A4Z1JJN4_9HELO</name>
<accession>A0A4Z1JJN4</accession>
<feature type="region of interest" description="Disordered" evidence="2">
    <location>
        <begin position="1"/>
        <end position="63"/>
    </location>
</feature>
<keyword evidence="1" id="KW-0479">Metal-binding</keyword>
<feature type="compositionally biased region" description="Basic and acidic residues" evidence="2">
    <location>
        <begin position="17"/>
        <end position="40"/>
    </location>
</feature>
<feature type="domain" description="C2H2-type" evidence="3">
    <location>
        <begin position="77"/>
        <end position="100"/>
    </location>
</feature>
<dbReference type="PROSITE" id="PS00028">
    <property type="entry name" value="ZINC_FINGER_C2H2_1"/>
    <property type="match status" value="1"/>
</dbReference>
<keyword evidence="1" id="KW-0862">Zinc</keyword>
<dbReference type="InterPro" id="IPR036236">
    <property type="entry name" value="Znf_C2H2_sf"/>
</dbReference>
<evidence type="ECO:0000259" key="3">
    <source>
        <dbReference type="PROSITE" id="PS50157"/>
    </source>
</evidence>
<proteinExistence type="predicted"/>
<evidence type="ECO:0000256" key="1">
    <source>
        <dbReference type="PROSITE-ProRule" id="PRU00042"/>
    </source>
</evidence>
<evidence type="ECO:0000313" key="4">
    <source>
        <dbReference type="EMBL" id="TGO73696.1"/>
    </source>
</evidence>
<sequence>MSDAELSFPEPLPETLPEVKGHVIHFDDGDGAGDRGREASHSTASGNLRDSANSHNGGSQAIRSDFQTDYVELPLPFECDQCPRSFYRAKDLRWHKYKHATGLAFDCDKCEGMFPTNDDLEAKTYFHELQKD</sequence>
<evidence type="ECO:0000313" key="5">
    <source>
        <dbReference type="Proteomes" id="UP000297229"/>
    </source>
</evidence>
<keyword evidence="1" id="KW-0863">Zinc-finger</keyword>
<gene>
    <name evidence="4" type="ORF">BELL_0340g00110</name>
</gene>
<keyword evidence="5" id="KW-1185">Reference proteome</keyword>
<reference evidence="4 5" key="1">
    <citation type="submission" date="2017-12" db="EMBL/GenBank/DDBJ databases">
        <title>Comparative genomics of Botrytis spp.</title>
        <authorList>
            <person name="Valero-Jimenez C.A."/>
            <person name="Tapia P."/>
            <person name="Veloso J."/>
            <person name="Silva-Moreno E."/>
            <person name="Staats M."/>
            <person name="Valdes J.H."/>
            <person name="Van Kan J.A.L."/>
        </authorList>
    </citation>
    <scope>NUCLEOTIDE SEQUENCE [LARGE SCALE GENOMIC DNA]</scope>
    <source>
        <strain evidence="4 5">Be9601</strain>
    </source>
</reference>
<dbReference type="EMBL" id="PQXM01000338">
    <property type="protein sequence ID" value="TGO73696.1"/>
    <property type="molecule type" value="Genomic_DNA"/>
</dbReference>